<sequence length="317" mass="34433">MTKKKKLTFKGIKEILGNTVKGLGEDRVIKLSGSLAYSTVFAMGPLMIVIISLCGIFLGAESAQGKVYEVLKGFVGQDTAAQLQEIIRNASLSGKSTWAAVIGGVALLIGATSVFAEIQDSINQIWGLKSKPKKGWVKFLKDRFLSFSVIVSLGFLLLVSLAITGIVEAISNRLQARFPDVTVALFYVVNLLLTLGISMLIFAVIFKVLPDANIRWKDVRAGALVTAVLFMLGKFAISLYVSQAKVGSTYGAAGSLVVLLVWIYYSSIILFLGAEFTKAWAVLYGEPIHPSQFAVTVRQVEVEEGKKTVQEKERSKQ</sequence>
<dbReference type="InterPro" id="IPR017039">
    <property type="entry name" value="Virul_fac_BrkB"/>
</dbReference>
<feature type="transmembrane region" description="Helical" evidence="6">
    <location>
        <begin position="253"/>
        <end position="274"/>
    </location>
</feature>
<dbReference type="EMBL" id="JAACJS010000011">
    <property type="protein sequence ID" value="NCI49549.1"/>
    <property type="molecule type" value="Genomic_DNA"/>
</dbReference>
<evidence type="ECO:0000256" key="4">
    <source>
        <dbReference type="ARBA" id="ARBA00022989"/>
    </source>
</evidence>
<gene>
    <name evidence="7" type="ORF">GWC95_06425</name>
</gene>
<evidence type="ECO:0000256" key="5">
    <source>
        <dbReference type="ARBA" id="ARBA00023136"/>
    </source>
</evidence>
<feature type="transmembrane region" description="Helical" evidence="6">
    <location>
        <begin position="98"/>
        <end position="116"/>
    </location>
</feature>
<dbReference type="PANTHER" id="PTHR30213:SF1">
    <property type="entry name" value="INNER MEMBRANE PROTEIN YHJD"/>
    <property type="match status" value="1"/>
</dbReference>
<evidence type="ECO:0000313" key="7">
    <source>
        <dbReference type="EMBL" id="NCI49549.1"/>
    </source>
</evidence>
<comment type="caution">
    <text evidence="7">The sequence shown here is derived from an EMBL/GenBank/DDBJ whole genome shotgun (WGS) entry which is preliminary data.</text>
</comment>
<feature type="transmembrane region" description="Helical" evidence="6">
    <location>
        <begin position="35"/>
        <end position="58"/>
    </location>
</feature>
<dbReference type="PANTHER" id="PTHR30213">
    <property type="entry name" value="INNER MEMBRANE PROTEIN YHJD"/>
    <property type="match status" value="1"/>
</dbReference>
<dbReference type="Pfam" id="PF03631">
    <property type="entry name" value="Virul_fac_BrkB"/>
    <property type="match status" value="1"/>
</dbReference>
<evidence type="ECO:0000256" key="2">
    <source>
        <dbReference type="ARBA" id="ARBA00022475"/>
    </source>
</evidence>
<comment type="subcellular location">
    <subcellularLocation>
        <location evidence="1">Cell membrane</location>
        <topology evidence="1">Multi-pass membrane protein</topology>
    </subcellularLocation>
</comment>
<dbReference type="RefSeq" id="WP_161817863.1">
    <property type="nucleotide sequence ID" value="NZ_JAACJS010000011.1"/>
</dbReference>
<keyword evidence="8" id="KW-1185">Reference proteome</keyword>
<name>A0ABW9ZTE4_9BACT</name>
<dbReference type="Proteomes" id="UP000753802">
    <property type="component" value="Unassembled WGS sequence"/>
</dbReference>
<protein>
    <submittedName>
        <fullName evidence="7">YihY/virulence factor BrkB family protein</fullName>
    </submittedName>
</protein>
<evidence type="ECO:0000256" key="1">
    <source>
        <dbReference type="ARBA" id="ARBA00004651"/>
    </source>
</evidence>
<accession>A0ABW9ZTE4</accession>
<dbReference type="NCBIfam" id="TIGR00765">
    <property type="entry name" value="yihY_not_rbn"/>
    <property type="match status" value="1"/>
</dbReference>
<organism evidence="7 8">
    <name type="scientific">Sediminibacterium roseum</name>
    <dbReference type="NCBI Taxonomy" id="1978412"/>
    <lineage>
        <taxon>Bacteria</taxon>
        <taxon>Pseudomonadati</taxon>
        <taxon>Bacteroidota</taxon>
        <taxon>Chitinophagia</taxon>
        <taxon>Chitinophagales</taxon>
        <taxon>Chitinophagaceae</taxon>
        <taxon>Sediminibacterium</taxon>
    </lineage>
</organism>
<feature type="transmembrane region" description="Helical" evidence="6">
    <location>
        <begin position="144"/>
        <end position="167"/>
    </location>
</feature>
<evidence type="ECO:0000313" key="8">
    <source>
        <dbReference type="Proteomes" id="UP000753802"/>
    </source>
</evidence>
<dbReference type="PIRSF" id="PIRSF035875">
    <property type="entry name" value="RNase_BN"/>
    <property type="match status" value="1"/>
</dbReference>
<feature type="transmembrane region" description="Helical" evidence="6">
    <location>
        <begin position="221"/>
        <end position="241"/>
    </location>
</feature>
<keyword evidence="3 6" id="KW-0812">Transmembrane</keyword>
<evidence type="ECO:0000256" key="3">
    <source>
        <dbReference type="ARBA" id="ARBA00022692"/>
    </source>
</evidence>
<feature type="transmembrane region" description="Helical" evidence="6">
    <location>
        <begin position="187"/>
        <end position="209"/>
    </location>
</feature>
<keyword evidence="5 6" id="KW-0472">Membrane</keyword>
<proteinExistence type="predicted"/>
<reference evidence="7 8" key="1">
    <citation type="submission" date="2020-01" db="EMBL/GenBank/DDBJ databases">
        <title>Genome analysis.</title>
        <authorList>
            <person name="Wu S."/>
            <person name="Wang G."/>
        </authorList>
    </citation>
    <scope>NUCLEOTIDE SEQUENCE [LARGE SCALE GENOMIC DNA]</scope>
    <source>
        <strain evidence="7 8">SYL130</strain>
    </source>
</reference>
<keyword evidence="2" id="KW-1003">Cell membrane</keyword>
<keyword evidence="4 6" id="KW-1133">Transmembrane helix</keyword>
<evidence type="ECO:0000256" key="6">
    <source>
        <dbReference type="SAM" id="Phobius"/>
    </source>
</evidence>